<dbReference type="SUPFAM" id="SSF56519">
    <property type="entry name" value="Penicillin binding protein dimerisation domain"/>
    <property type="match status" value="1"/>
</dbReference>
<sequence length="709" mass="76565">MKYIRTQKPKRVKSQIPLRLNLLFFFVFLLLAALVAQLAYLQIFNGEKFRTEVDRTDQTLVTGAVPRGLIFDSQGRPLVTNQANNAITYTKSMGVTAASMRAVADKLVTYITVDTDNLQPRDYADYYLSDSDASDAVIQKIPDAATKYKNDTGKLYTAQTEYVEKHMPTFTAKQKQSVALYKIMNGATSLTTVYLKNTGLTEKELALVGEHLTEMPGVNLGTDWERHYPNGASMTSIIGTVSSEKSGLPSDGLTGYLANGYARNDRVGISYLEKAYENVLKGAKSRTQVEIGSDNEIINSVQKFKGQQGANLTLTIDSAYQQKVEAILKKTFASAVSDGEAANADGAYAVAMNPSTGAVLAIAGEAQNTKSHKVSDDALGVLNRAFAMGSAVKPAMILGALQDGVISVSDNTIADTPIYLPATPVKKSVYPVGTFSSLNAASALEVSSNIYMMHLAMREANAKYSPKVSMTMDSDIFDKMRRYFAEFGLGLTTGIDLPGEISGLQGATTLNGQLAVGSALDLSYGNYDTYTLMQMAQYVSAVANNGYRMKPYIVQSISQTANNGKATATTNVTTPTILGKIPNIQAQIDLVKQGMWQVVHGTNGWTTATSLNTLNPGVAGKTGTAQTFTRADPEDSTSKLLETTTLSFVGFAPATNPQIAIAVVFPNLEADTDGNYAQVVAKQMFSDYYKMNDVKADKNYTPHQVKLKN</sequence>
<feature type="domain" description="Penicillin-binding protein transpeptidase" evidence="11">
    <location>
        <begin position="348"/>
        <end position="684"/>
    </location>
</feature>
<evidence type="ECO:0000313" key="13">
    <source>
        <dbReference type="EMBL" id="MFD1429898.1"/>
    </source>
</evidence>
<evidence type="ECO:0000256" key="5">
    <source>
        <dbReference type="ARBA" id="ARBA00022960"/>
    </source>
</evidence>
<keyword evidence="7 10" id="KW-1133">Transmembrane helix</keyword>
<organism evidence="13 14">
    <name type="scientific">Lacticaseibacillus mingshuiensis</name>
    <dbReference type="NCBI Taxonomy" id="2799574"/>
    <lineage>
        <taxon>Bacteria</taxon>
        <taxon>Bacillati</taxon>
        <taxon>Bacillota</taxon>
        <taxon>Bacilli</taxon>
        <taxon>Lactobacillales</taxon>
        <taxon>Lactobacillaceae</taxon>
        <taxon>Lacticaseibacillus</taxon>
    </lineage>
</organism>
<keyword evidence="3" id="KW-1003">Cell membrane</keyword>
<gene>
    <name evidence="13" type="ORF">ACFQ4P_06515</name>
</gene>
<dbReference type="EMBL" id="JBHTOC010000008">
    <property type="protein sequence ID" value="MFD1429898.1"/>
    <property type="molecule type" value="Genomic_DNA"/>
</dbReference>
<evidence type="ECO:0000256" key="10">
    <source>
        <dbReference type="SAM" id="Phobius"/>
    </source>
</evidence>
<feature type="transmembrane region" description="Helical" evidence="10">
    <location>
        <begin position="20"/>
        <end position="41"/>
    </location>
</feature>
<comment type="caution">
    <text evidence="13">The sequence shown here is derived from an EMBL/GenBank/DDBJ whole genome shotgun (WGS) entry which is preliminary data.</text>
</comment>
<dbReference type="Gene3D" id="3.40.710.10">
    <property type="entry name" value="DD-peptidase/beta-lactamase superfamily"/>
    <property type="match status" value="1"/>
</dbReference>
<keyword evidence="5" id="KW-0133">Cell shape</keyword>
<keyword evidence="9" id="KW-0961">Cell wall biogenesis/degradation</keyword>
<dbReference type="InterPro" id="IPR050515">
    <property type="entry name" value="Beta-lactam/transpept"/>
</dbReference>
<dbReference type="SUPFAM" id="SSF56601">
    <property type="entry name" value="beta-lactamase/transpeptidase-like"/>
    <property type="match status" value="1"/>
</dbReference>
<dbReference type="Pfam" id="PF03717">
    <property type="entry name" value="PBP_dimer"/>
    <property type="match status" value="1"/>
</dbReference>
<evidence type="ECO:0000259" key="11">
    <source>
        <dbReference type="Pfam" id="PF00905"/>
    </source>
</evidence>
<comment type="similarity">
    <text evidence="2">Belongs to the transpeptidase family.</text>
</comment>
<evidence type="ECO:0000313" key="14">
    <source>
        <dbReference type="Proteomes" id="UP001597196"/>
    </source>
</evidence>
<evidence type="ECO:0000256" key="9">
    <source>
        <dbReference type="ARBA" id="ARBA00023316"/>
    </source>
</evidence>
<dbReference type="Gene3D" id="3.90.1310.10">
    <property type="entry name" value="Penicillin-binding protein 2a (Domain 2)"/>
    <property type="match status" value="1"/>
</dbReference>
<dbReference type="Gene3D" id="1.10.10.1230">
    <property type="entry name" value="Penicillin-binding protein, N-terminal non-catalytic domain, head sub-domain"/>
    <property type="match status" value="1"/>
</dbReference>
<name>A0ABW4CH63_9LACO</name>
<comment type="subcellular location">
    <subcellularLocation>
        <location evidence="1">Cell membrane</location>
        <topology evidence="1">Single-pass membrane protein</topology>
    </subcellularLocation>
</comment>
<dbReference type="PANTHER" id="PTHR30627:SF2">
    <property type="entry name" value="PEPTIDOGLYCAN D,D-TRANSPEPTIDASE MRDA"/>
    <property type="match status" value="1"/>
</dbReference>
<evidence type="ECO:0000256" key="2">
    <source>
        <dbReference type="ARBA" id="ARBA00007171"/>
    </source>
</evidence>
<evidence type="ECO:0000256" key="6">
    <source>
        <dbReference type="ARBA" id="ARBA00022984"/>
    </source>
</evidence>
<proteinExistence type="inferred from homology"/>
<evidence type="ECO:0000256" key="7">
    <source>
        <dbReference type="ARBA" id="ARBA00022989"/>
    </source>
</evidence>
<keyword evidence="4 10" id="KW-0812">Transmembrane</keyword>
<reference evidence="14" key="1">
    <citation type="journal article" date="2019" name="Int. J. Syst. Evol. Microbiol.">
        <title>The Global Catalogue of Microorganisms (GCM) 10K type strain sequencing project: providing services to taxonomists for standard genome sequencing and annotation.</title>
        <authorList>
            <consortium name="The Broad Institute Genomics Platform"/>
            <consortium name="The Broad Institute Genome Sequencing Center for Infectious Disease"/>
            <person name="Wu L."/>
            <person name="Ma J."/>
        </authorList>
    </citation>
    <scope>NUCLEOTIDE SEQUENCE [LARGE SCALE GENOMIC DNA]</scope>
    <source>
        <strain evidence="14">CCM 8980</strain>
    </source>
</reference>
<keyword evidence="8 10" id="KW-0472">Membrane</keyword>
<evidence type="ECO:0000256" key="3">
    <source>
        <dbReference type="ARBA" id="ARBA00022475"/>
    </source>
</evidence>
<dbReference type="InterPro" id="IPR036138">
    <property type="entry name" value="PBP_dimer_sf"/>
</dbReference>
<evidence type="ECO:0000259" key="12">
    <source>
        <dbReference type="Pfam" id="PF03717"/>
    </source>
</evidence>
<dbReference type="RefSeq" id="WP_203628123.1">
    <property type="nucleotide sequence ID" value="NZ_BOLQ01000018.1"/>
</dbReference>
<evidence type="ECO:0000256" key="4">
    <source>
        <dbReference type="ARBA" id="ARBA00022692"/>
    </source>
</evidence>
<dbReference type="InterPro" id="IPR005311">
    <property type="entry name" value="PBP_dimer"/>
</dbReference>
<dbReference type="InterPro" id="IPR001460">
    <property type="entry name" value="PCN-bd_Tpept"/>
</dbReference>
<dbReference type="Pfam" id="PF00905">
    <property type="entry name" value="Transpeptidase"/>
    <property type="match status" value="1"/>
</dbReference>
<evidence type="ECO:0000256" key="1">
    <source>
        <dbReference type="ARBA" id="ARBA00004162"/>
    </source>
</evidence>
<accession>A0ABW4CH63</accession>
<dbReference type="PANTHER" id="PTHR30627">
    <property type="entry name" value="PEPTIDOGLYCAN D,D-TRANSPEPTIDASE"/>
    <property type="match status" value="1"/>
</dbReference>
<keyword evidence="6" id="KW-0573">Peptidoglycan synthesis</keyword>
<dbReference type="InterPro" id="IPR012338">
    <property type="entry name" value="Beta-lactam/transpept-like"/>
</dbReference>
<keyword evidence="14" id="KW-1185">Reference proteome</keyword>
<feature type="domain" description="Penicillin-binding protein dimerisation" evidence="12">
    <location>
        <begin position="65"/>
        <end position="301"/>
    </location>
</feature>
<protein>
    <submittedName>
        <fullName evidence="13">Peptidoglycan D,D-transpeptidase FtsI family protein</fullName>
    </submittedName>
</protein>
<dbReference type="Proteomes" id="UP001597196">
    <property type="component" value="Unassembled WGS sequence"/>
</dbReference>
<evidence type="ECO:0000256" key="8">
    <source>
        <dbReference type="ARBA" id="ARBA00023136"/>
    </source>
</evidence>